<evidence type="ECO:0000259" key="2">
    <source>
        <dbReference type="Pfam" id="PF20152"/>
    </source>
</evidence>
<feature type="transmembrane region" description="Helical" evidence="1">
    <location>
        <begin position="236"/>
        <end position="256"/>
    </location>
</feature>
<dbReference type="AlphaFoldDB" id="A0A5C2T173"/>
<proteinExistence type="predicted"/>
<dbReference type="PANTHER" id="PTHR40465:SF1">
    <property type="entry name" value="DUF6534 DOMAIN-CONTAINING PROTEIN"/>
    <property type="match status" value="1"/>
</dbReference>
<dbReference type="STRING" id="1328759.A0A5C2T173"/>
<dbReference type="OrthoDB" id="2953893at2759"/>
<gene>
    <name evidence="3" type="ORF">L227DRAFT_597577</name>
</gene>
<dbReference type="Proteomes" id="UP000313359">
    <property type="component" value="Unassembled WGS sequence"/>
</dbReference>
<dbReference type="PANTHER" id="PTHR40465">
    <property type="entry name" value="CHROMOSOME 1, WHOLE GENOME SHOTGUN SEQUENCE"/>
    <property type="match status" value="1"/>
</dbReference>
<feature type="transmembrane region" description="Helical" evidence="1">
    <location>
        <begin position="57"/>
        <end position="75"/>
    </location>
</feature>
<reference evidence="3" key="1">
    <citation type="journal article" date="2018" name="Genome Biol. Evol.">
        <title>Genomics and development of Lentinus tigrinus, a white-rot wood-decaying mushroom with dimorphic fruiting bodies.</title>
        <authorList>
            <person name="Wu B."/>
            <person name="Xu Z."/>
            <person name="Knudson A."/>
            <person name="Carlson A."/>
            <person name="Chen N."/>
            <person name="Kovaka S."/>
            <person name="LaButti K."/>
            <person name="Lipzen A."/>
            <person name="Pennachio C."/>
            <person name="Riley R."/>
            <person name="Schakwitz W."/>
            <person name="Umezawa K."/>
            <person name="Ohm R.A."/>
            <person name="Grigoriev I.V."/>
            <person name="Nagy L.G."/>
            <person name="Gibbons J."/>
            <person name="Hibbett D."/>
        </authorList>
    </citation>
    <scope>NUCLEOTIDE SEQUENCE [LARGE SCALE GENOMIC DNA]</scope>
    <source>
        <strain evidence="3">ALCF2SS1-6</strain>
    </source>
</reference>
<feature type="transmembrane region" description="Helical" evidence="1">
    <location>
        <begin position="28"/>
        <end position="48"/>
    </location>
</feature>
<protein>
    <recommendedName>
        <fullName evidence="2">DUF6534 domain-containing protein</fullName>
    </recommendedName>
</protein>
<evidence type="ECO:0000313" key="4">
    <source>
        <dbReference type="Proteomes" id="UP000313359"/>
    </source>
</evidence>
<keyword evidence="1" id="KW-1133">Transmembrane helix</keyword>
<dbReference type="EMBL" id="ML122251">
    <property type="protein sequence ID" value="RPD66366.1"/>
    <property type="molecule type" value="Genomic_DNA"/>
</dbReference>
<dbReference type="InterPro" id="IPR045339">
    <property type="entry name" value="DUF6534"/>
</dbReference>
<keyword evidence="4" id="KW-1185">Reference proteome</keyword>
<feature type="domain" description="DUF6534" evidence="2">
    <location>
        <begin position="175"/>
        <end position="260"/>
    </location>
</feature>
<name>A0A5C2T173_9APHY</name>
<organism evidence="3 4">
    <name type="scientific">Lentinus tigrinus ALCF2SS1-6</name>
    <dbReference type="NCBI Taxonomy" id="1328759"/>
    <lineage>
        <taxon>Eukaryota</taxon>
        <taxon>Fungi</taxon>
        <taxon>Dikarya</taxon>
        <taxon>Basidiomycota</taxon>
        <taxon>Agaricomycotina</taxon>
        <taxon>Agaricomycetes</taxon>
        <taxon>Polyporales</taxon>
        <taxon>Polyporaceae</taxon>
        <taxon>Lentinus</taxon>
    </lineage>
</organism>
<keyword evidence="1" id="KW-0812">Transmembrane</keyword>
<feature type="transmembrane region" description="Helical" evidence="1">
    <location>
        <begin position="128"/>
        <end position="149"/>
    </location>
</feature>
<evidence type="ECO:0000313" key="3">
    <source>
        <dbReference type="EMBL" id="RPD66366.1"/>
    </source>
</evidence>
<feature type="transmembrane region" description="Helical" evidence="1">
    <location>
        <begin position="95"/>
        <end position="116"/>
    </location>
</feature>
<evidence type="ECO:0000256" key="1">
    <source>
        <dbReference type="SAM" id="Phobius"/>
    </source>
</evidence>
<sequence>MAKVSSMPASDVPADIGLLAGPQLFGHLFNYGLFGILTVQVYVYHLLFPRDPIRLKVLIYSLYTIECLQVAMASHDANKVLGVGWGNVEELYKAHWLWITAPVMTGIVSTTVQFYFSWRIYVLSGSALLSVFICLIALMQGCAALASGITAHLLNNSADLQDKTMPTHIVWMVGSTTCDIVITACMVYYLSRGRQGMATDALLSRLMRSTVETGALTASVALLDLVLFTTCRHNNLHMTPALVLTKVYTNTLMMLVNNRARMRQLMMQQQDDASDSGSLQWAVDRTSNINGTSPLPRPRTASPAIGVALEVHHTGASDSEEHALDLIGKSKAP</sequence>
<feature type="transmembrane region" description="Helical" evidence="1">
    <location>
        <begin position="169"/>
        <end position="190"/>
    </location>
</feature>
<feature type="transmembrane region" description="Helical" evidence="1">
    <location>
        <begin position="211"/>
        <end position="230"/>
    </location>
</feature>
<dbReference type="Pfam" id="PF20152">
    <property type="entry name" value="DUF6534"/>
    <property type="match status" value="1"/>
</dbReference>
<accession>A0A5C2T173</accession>
<keyword evidence="1" id="KW-0472">Membrane</keyword>